<evidence type="ECO:0000256" key="5">
    <source>
        <dbReference type="ARBA" id="ARBA00022692"/>
    </source>
</evidence>
<keyword evidence="7 12" id="KW-1133">Transmembrane helix</keyword>
<comment type="similarity">
    <text evidence="2">Belongs to the fatty acid desaturase type 1 family. AlkB subfamily.</text>
</comment>
<feature type="domain" description="Fatty acid desaturase" evidence="13">
    <location>
        <begin position="101"/>
        <end position="304"/>
    </location>
</feature>
<protein>
    <submittedName>
        <fullName evidence="14">Alkane 1-monooxygenase</fullName>
    </submittedName>
</protein>
<evidence type="ECO:0000313" key="14">
    <source>
        <dbReference type="EMBL" id="NHB76690.1"/>
    </source>
</evidence>
<dbReference type="RefSeq" id="WP_166402736.1">
    <property type="nucleotide sequence ID" value="NZ_JAANHS010000005.1"/>
</dbReference>
<evidence type="ECO:0000256" key="6">
    <source>
        <dbReference type="ARBA" id="ARBA00022723"/>
    </source>
</evidence>
<feature type="transmembrane region" description="Helical" evidence="12">
    <location>
        <begin position="37"/>
        <end position="56"/>
    </location>
</feature>
<feature type="transmembrane region" description="Helical" evidence="12">
    <location>
        <begin position="68"/>
        <end position="89"/>
    </location>
</feature>
<evidence type="ECO:0000256" key="10">
    <source>
        <dbReference type="ARBA" id="ARBA00023033"/>
    </source>
</evidence>
<feature type="transmembrane region" description="Helical" evidence="12">
    <location>
        <begin position="101"/>
        <end position="122"/>
    </location>
</feature>
<gene>
    <name evidence="14" type="ORF">G8O29_08030</name>
</gene>
<evidence type="ECO:0000313" key="15">
    <source>
        <dbReference type="Proteomes" id="UP001515660"/>
    </source>
</evidence>
<keyword evidence="6" id="KW-0479">Metal-binding</keyword>
<keyword evidence="9" id="KW-0408">Iron</keyword>
<organism evidence="14 15">
    <name type="scientific">Rhodobacter calidifons</name>
    <dbReference type="NCBI Taxonomy" id="2715277"/>
    <lineage>
        <taxon>Bacteria</taxon>
        <taxon>Pseudomonadati</taxon>
        <taxon>Pseudomonadota</taxon>
        <taxon>Alphaproteobacteria</taxon>
        <taxon>Rhodobacterales</taxon>
        <taxon>Rhodobacter group</taxon>
        <taxon>Rhodobacter</taxon>
    </lineage>
</organism>
<proteinExistence type="inferred from homology"/>
<comment type="caution">
    <text evidence="14">The sequence shown here is derived from an EMBL/GenBank/DDBJ whole genome shotgun (WGS) entry which is preliminary data.</text>
</comment>
<dbReference type="Pfam" id="PF00487">
    <property type="entry name" value="FA_desaturase"/>
    <property type="match status" value="1"/>
</dbReference>
<keyword evidence="10" id="KW-0503">Monooxygenase</keyword>
<evidence type="ECO:0000256" key="1">
    <source>
        <dbReference type="ARBA" id="ARBA00004429"/>
    </source>
</evidence>
<keyword evidence="4" id="KW-0997">Cell inner membrane</keyword>
<dbReference type="PANTHER" id="PTHR38674">
    <property type="entry name" value="ALKANE 1-MONOOXYGENASE 1"/>
    <property type="match status" value="1"/>
</dbReference>
<dbReference type="InterPro" id="IPR033885">
    <property type="entry name" value="AlkB/XylM"/>
</dbReference>
<evidence type="ECO:0000256" key="12">
    <source>
        <dbReference type="SAM" id="Phobius"/>
    </source>
</evidence>
<evidence type="ECO:0000256" key="9">
    <source>
        <dbReference type="ARBA" id="ARBA00023004"/>
    </source>
</evidence>
<keyword evidence="5 12" id="KW-0812">Transmembrane</keyword>
<keyword evidence="11 12" id="KW-0472">Membrane</keyword>
<dbReference type="PANTHER" id="PTHR38674:SF1">
    <property type="entry name" value="ALKANE 1-MONOOXYGENASE 1"/>
    <property type="match status" value="1"/>
</dbReference>
<evidence type="ECO:0000256" key="11">
    <source>
        <dbReference type="ARBA" id="ARBA00023136"/>
    </source>
</evidence>
<dbReference type="EMBL" id="JAANHS010000005">
    <property type="protein sequence ID" value="NHB76690.1"/>
    <property type="molecule type" value="Genomic_DNA"/>
</dbReference>
<comment type="subcellular location">
    <subcellularLocation>
        <location evidence="1">Cell inner membrane</location>
        <topology evidence="1">Multi-pass membrane protein</topology>
    </subcellularLocation>
</comment>
<evidence type="ECO:0000256" key="2">
    <source>
        <dbReference type="ARBA" id="ARBA00010823"/>
    </source>
</evidence>
<evidence type="ECO:0000259" key="13">
    <source>
        <dbReference type="Pfam" id="PF00487"/>
    </source>
</evidence>
<reference evidence="14 15" key="1">
    <citation type="journal article" date="2022" name="Microorganisms">
        <title>Genome Sequence and Characterization of a Xanthorhodopsin-Containing, Aerobic Anoxygenic Phototrophic Rhodobacter Species, Isolated from Mesophilic Conditions at Yellowstone National Park.</title>
        <authorList>
            <person name="Kyndt J.A."/>
            <person name="Robertson S."/>
            <person name="Shoffstall I.B."/>
            <person name="Ramaley R.F."/>
            <person name="Meyer T.E."/>
        </authorList>
    </citation>
    <scope>NUCLEOTIDE SEQUENCE [LARGE SCALE GENOMIC DNA]</scope>
    <source>
        <strain evidence="14 15">M37P</strain>
    </source>
</reference>
<dbReference type="CDD" id="cd03512">
    <property type="entry name" value="Alkane-hydroxylase"/>
    <property type="match status" value="1"/>
</dbReference>
<keyword evidence="3" id="KW-1003">Cell membrane</keyword>
<sequence length="357" mass="37984">MQARPLPLPLFALAALGPLALIAAGLALGGGWLWAGFLYMAVLTLVLDQLIPLTAAPAEDGEFPAADALLVAAGCGALVLLPLATWGIAGASGLTGGQRVLLFFAAGFWLGQVAHPAAHELIHRPRRALFRLGATVYSALLFGQHASAHRLVHHCHVASRDDPNTARAGESFYRFAPRAWIGSFREGAKAETALRKGVAGRGLHPYAAYLAIGLAALALAFLIAGLPGLLAWVCLALHAQSQILLSDYVQHYGLTRTRRPDGKPEPVGPAHSWNTAHWFSSAMMLNAPRHSDHHVHPGRAFPALILPPADEAPRLPWPLPLACALALAPRTWRRAIAPHLARWRETRPAAAPADTAA</sequence>
<keyword evidence="15" id="KW-1185">Reference proteome</keyword>
<evidence type="ECO:0000256" key="3">
    <source>
        <dbReference type="ARBA" id="ARBA00022475"/>
    </source>
</evidence>
<evidence type="ECO:0000256" key="4">
    <source>
        <dbReference type="ARBA" id="ARBA00022519"/>
    </source>
</evidence>
<name>A0ABX0G611_9RHOB</name>
<evidence type="ECO:0000256" key="8">
    <source>
        <dbReference type="ARBA" id="ARBA00023002"/>
    </source>
</evidence>
<accession>A0ABX0G611</accession>
<dbReference type="Proteomes" id="UP001515660">
    <property type="component" value="Unassembled WGS sequence"/>
</dbReference>
<feature type="transmembrane region" description="Helical" evidence="12">
    <location>
        <begin position="206"/>
        <end position="223"/>
    </location>
</feature>
<keyword evidence="8" id="KW-0560">Oxidoreductase</keyword>
<evidence type="ECO:0000256" key="7">
    <source>
        <dbReference type="ARBA" id="ARBA00022989"/>
    </source>
</evidence>
<dbReference type="InterPro" id="IPR005804">
    <property type="entry name" value="FA_desaturase_dom"/>
</dbReference>